<accession>A0A8J3K2M7</accession>
<reference evidence="1 2" key="1">
    <citation type="submission" date="2021-01" db="EMBL/GenBank/DDBJ databases">
        <title>Whole genome shotgun sequence of Catellatospora chokoriensis NBRC 107358.</title>
        <authorList>
            <person name="Komaki H."/>
            <person name="Tamura T."/>
        </authorList>
    </citation>
    <scope>NUCLEOTIDE SEQUENCE [LARGE SCALE GENOMIC DNA]</scope>
    <source>
        <strain evidence="1 2">NBRC 107358</strain>
    </source>
</reference>
<sequence>MARQLKVDGGVINGVSARLVAVGDEVAGAREKLVSGMNALGQPWGRDDEFARKFVAEYGTGRDEVVEGSGNLAKLLKNMGEHIRRSGRSFGSVEDS</sequence>
<dbReference type="Proteomes" id="UP000619293">
    <property type="component" value="Unassembled WGS sequence"/>
</dbReference>
<evidence type="ECO:0008006" key="3">
    <source>
        <dbReference type="Google" id="ProtNLM"/>
    </source>
</evidence>
<dbReference type="AlphaFoldDB" id="A0A8J3K2M7"/>
<keyword evidence="2" id="KW-1185">Reference proteome</keyword>
<gene>
    <name evidence="1" type="ORF">Cch02nite_63380</name>
</gene>
<organism evidence="1 2">
    <name type="scientific">Catellatospora chokoriensis</name>
    <dbReference type="NCBI Taxonomy" id="310353"/>
    <lineage>
        <taxon>Bacteria</taxon>
        <taxon>Bacillati</taxon>
        <taxon>Actinomycetota</taxon>
        <taxon>Actinomycetes</taxon>
        <taxon>Micromonosporales</taxon>
        <taxon>Micromonosporaceae</taxon>
        <taxon>Catellatospora</taxon>
    </lineage>
</organism>
<dbReference type="RefSeq" id="WP_191841366.1">
    <property type="nucleotide sequence ID" value="NZ_BAAALB010000019.1"/>
</dbReference>
<dbReference type="EMBL" id="BONG01000052">
    <property type="protein sequence ID" value="GIF92894.1"/>
    <property type="molecule type" value="Genomic_DNA"/>
</dbReference>
<evidence type="ECO:0000313" key="1">
    <source>
        <dbReference type="EMBL" id="GIF92894.1"/>
    </source>
</evidence>
<name>A0A8J3K2M7_9ACTN</name>
<comment type="caution">
    <text evidence="1">The sequence shown here is derived from an EMBL/GenBank/DDBJ whole genome shotgun (WGS) entry which is preliminary data.</text>
</comment>
<proteinExistence type="predicted"/>
<protein>
    <recommendedName>
        <fullName evidence="3">WXG100 family type VII secretion target</fullName>
    </recommendedName>
</protein>
<evidence type="ECO:0000313" key="2">
    <source>
        <dbReference type="Proteomes" id="UP000619293"/>
    </source>
</evidence>